<sequence>MKFHPINEQAQNFPKPKLSVLPLFSFKFLAISVKNKCLSSFNKNRTLYTDGRSALAHGLQLVGHSDKNAILFPAYHCGSMIEPAIWLTTDIYFYKVNQDLSPNLNHIQQLILQAKKPIKTLVVVHYFGFFQHLDDIAQLCKKNGIALIEDCAHAYYRLNNKIGSCAGDLAIASPRKFFPIPDGGLLTINNPTLQKEITLESRSFKTQLKALYSCLQTATLYPKPGVLGKVITKIERLRTKNHVTKIDVASTPSAFLWFNPEKMNAQGSYIAKWIMRFSSHQRIIECRRKNYQYLFDNLKNQANAHPLYALTDETVPYMFPLVINNPEQQFVALKKQGVPIWRWEELAESDCANSQHYRTHLLHLPCHQSLSRSELDWIMSCVADTLSKH</sequence>
<comment type="similarity">
    <text evidence="2">Belongs to the DegT/DnrJ/EryC1 family.</text>
</comment>
<dbReference type="PANTHER" id="PTHR30244:SF42">
    <property type="entry name" value="UDP-2-ACETAMIDO-2-DEOXY-3-OXO-D-GLUCURONATE AMINOTRANSFERASE"/>
    <property type="match status" value="1"/>
</dbReference>
<dbReference type="InterPro" id="IPR015422">
    <property type="entry name" value="PyrdxlP-dep_Trfase_small"/>
</dbReference>
<organism evidence="3 4">
    <name type="scientific">Crenothrix polyspora</name>
    <dbReference type="NCBI Taxonomy" id="360316"/>
    <lineage>
        <taxon>Bacteria</taxon>
        <taxon>Pseudomonadati</taxon>
        <taxon>Pseudomonadota</taxon>
        <taxon>Gammaproteobacteria</taxon>
        <taxon>Methylococcales</taxon>
        <taxon>Crenotrichaceae</taxon>
        <taxon>Crenothrix</taxon>
    </lineage>
</organism>
<name>A0A1R4HCI8_9GAMM</name>
<dbReference type="InterPro" id="IPR015421">
    <property type="entry name" value="PyrdxlP-dep_Trfase_major"/>
</dbReference>
<dbReference type="PANTHER" id="PTHR30244">
    <property type="entry name" value="TRANSAMINASE"/>
    <property type="match status" value="1"/>
</dbReference>
<dbReference type="Proteomes" id="UP000195442">
    <property type="component" value="Unassembled WGS sequence"/>
</dbReference>
<evidence type="ECO:0000313" key="4">
    <source>
        <dbReference type="Proteomes" id="UP000195442"/>
    </source>
</evidence>
<keyword evidence="3" id="KW-0032">Aminotransferase</keyword>
<evidence type="ECO:0000256" key="1">
    <source>
        <dbReference type="ARBA" id="ARBA00022898"/>
    </source>
</evidence>
<evidence type="ECO:0000256" key="2">
    <source>
        <dbReference type="RuleBase" id="RU004508"/>
    </source>
</evidence>
<gene>
    <name evidence="3" type="ORF">CRENPOLYSF2_370034</name>
</gene>
<dbReference type="Pfam" id="PF01041">
    <property type="entry name" value="DegT_DnrJ_EryC1"/>
    <property type="match status" value="1"/>
</dbReference>
<dbReference type="SUPFAM" id="SSF53383">
    <property type="entry name" value="PLP-dependent transferases"/>
    <property type="match status" value="1"/>
</dbReference>
<keyword evidence="4" id="KW-1185">Reference proteome</keyword>
<dbReference type="Gene3D" id="3.40.640.10">
    <property type="entry name" value="Type I PLP-dependent aspartate aminotransferase-like (Major domain)"/>
    <property type="match status" value="1"/>
</dbReference>
<dbReference type="Gene3D" id="3.90.1150.10">
    <property type="entry name" value="Aspartate Aminotransferase, domain 1"/>
    <property type="match status" value="1"/>
</dbReference>
<dbReference type="InterPro" id="IPR015424">
    <property type="entry name" value="PyrdxlP-dep_Trfase"/>
</dbReference>
<dbReference type="InterPro" id="IPR000653">
    <property type="entry name" value="DegT/StrS_aminotransferase"/>
</dbReference>
<reference evidence="4" key="1">
    <citation type="submission" date="2017-02" db="EMBL/GenBank/DDBJ databases">
        <authorList>
            <person name="Daims H."/>
        </authorList>
    </citation>
    <scope>NUCLEOTIDE SEQUENCE [LARGE SCALE GENOMIC DNA]</scope>
</reference>
<dbReference type="AlphaFoldDB" id="A0A1R4HCI8"/>
<dbReference type="GO" id="GO:0000271">
    <property type="term" value="P:polysaccharide biosynthetic process"/>
    <property type="evidence" value="ECO:0007669"/>
    <property type="project" value="TreeGrafter"/>
</dbReference>
<dbReference type="OrthoDB" id="9777744at2"/>
<dbReference type="EMBL" id="FUKJ01000301">
    <property type="protein sequence ID" value="SJM93926.1"/>
    <property type="molecule type" value="Genomic_DNA"/>
</dbReference>
<evidence type="ECO:0000313" key="3">
    <source>
        <dbReference type="EMBL" id="SJM93926.1"/>
    </source>
</evidence>
<keyword evidence="3" id="KW-0808">Transferase</keyword>
<dbReference type="GO" id="GO:0008483">
    <property type="term" value="F:transaminase activity"/>
    <property type="evidence" value="ECO:0007669"/>
    <property type="project" value="UniProtKB-KW"/>
</dbReference>
<dbReference type="GO" id="GO:0030170">
    <property type="term" value="F:pyridoxal phosphate binding"/>
    <property type="evidence" value="ECO:0007669"/>
    <property type="project" value="TreeGrafter"/>
</dbReference>
<dbReference type="RefSeq" id="WP_087147586.1">
    <property type="nucleotide sequence ID" value="NZ_FUKJ01000301.1"/>
</dbReference>
<proteinExistence type="inferred from homology"/>
<accession>A0A1R4HCI8</accession>
<keyword evidence="1 2" id="KW-0663">Pyridoxal phosphate</keyword>
<protein>
    <submittedName>
        <fullName evidence="3">Putative DegT/DnrJ/EryC1/StrS aminotransferase</fullName>
    </submittedName>
</protein>